<evidence type="ECO:0000259" key="3">
    <source>
        <dbReference type="Pfam" id="PF07364"/>
    </source>
</evidence>
<evidence type="ECO:0000259" key="2">
    <source>
        <dbReference type="Pfam" id="PF07171"/>
    </source>
</evidence>
<keyword evidence="5" id="KW-1185">Reference proteome</keyword>
<dbReference type="GO" id="GO:0046872">
    <property type="term" value="F:metal ion binding"/>
    <property type="evidence" value="ECO:0007669"/>
    <property type="project" value="UniProtKB-KW"/>
</dbReference>
<feature type="domain" description="Microcystin LR degradation protein MlrC C-terminal" evidence="2">
    <location>
        <begin position="321"/>
        <end position="499"/>
    </location>
</feature>
<dbReference type="InterPro" id="IPR010799">
    <property type="entry name" value="MlrC_C"/>
</dbReference>
<sequence length="515" mass="53968">MTTKIKMEQTGMRIAVGGFQHETNTFAPSKADYAAFAQADSWPALQRGEALLSAFTGMNVPVAGFIDAASASGHRLVPLVWCSATPSAQVTEDAFERIAAMMIEELKSAGPLDAVYLDLHGAMVTEHFDDGEGELLRRVREAVGEGVPVVASLDLHANVTEEMVGFSDALIAYRTYPHVDMAETGARAAAHLDAMFAGLPHQAKAMRKLDFLMPLTAQCTLTEPSAHIYAEVAALDGKTIGNGRVSSVSFCGGFAPADIPGCGPAVIAYADTEAAAEEAVARIAGEIVACEKDFSEKLWSARDGVAYAIANAEPGKGPVILADTQDNPGAGGNGDTVGILAELIAQDAQSAALGVLFDPESTAEAAAAGEGARLSLRLGAKTGGAPEEKPIEHEFEVVRVTDGEFLATGPFYGGSRMSLGTTVRLRTGGVEVVVASRKGQCADREMLRHTGIEPTELGILVVKSSVHFRADFGPMAKEVLVVESPGPNIADLAKLPYTKLRKGIRVMPMGKAFGA</sequence>
<name>A7HXI7_PARL1</name>
<comment type="cofactor">
    <cofactor evidence="1">
        <name>Zn(2+)</name>
        <dbReference type="ChEBI" id="CHEBI:29105"/>
    </cofactor>
    <text evidence="1">Binds 1 zinc ion per subunit.</text>
</comment>
<comment type="similarity">
    <text evidence="1">Belongs to the peptidase M81 family.</text>
</comment>
<dbReference type="PIRSF" id="PIRSF012702">
    <property type="entry name" value="UCP012702"/>
    <property type="match status" value="1"/>
</dbReference>
<dbReference type="eggNOG" id="COG5476">
    <property type="taxonomic scope" value="Bacteria"/>
</dbReference>
<evidence type="ECO:0000313" key="4">
    <source>
        <dbReference type="EMBL" id="ABS64620.1"/>
    </source>
</evidence>
<protein>
    <recommendedName>
        <fullName evidence="1">Microcystinase C</fullName>
        <shortName evidence="1">MlrC</shortName>
    </recommendedName>
</protein>
<keyword evidence="1" id="KW-0479">Metal-binding</keyword>
<dbReference type="Proteomes" id="UP000006377">
    <property type="component" value="Chromosome"/>
</dbReference>
<evidence type="ECO:0000256" key="1">
    <source>
        <dbReference type="PIRNR" id="PIRNR012702"/>
    </source>
</evidence>
<dbReference type="STRING" id="402881.Plav_3013"/>
<gene>
    <name evidence="4" type="ordered locus">Plav_3013</name>
</gene>
<keyword evidence="1" id="KW-0378">Hydrolase</keyword>
<dbReference type="Pfam" id="PF07364">
    <property type="entry name" value="DUF1485"/>
    <property type="match status" value="1"/>
</dbReference>
<accession>A7HXI7</accession>
<dbReference type="AlphaFoldDB" id="A7HXI7"/>
<organism evidence="4 5">
    <name type="scientific">Parvibaculum lavamentivorans (strain DS-1 / DSM 13023 / NCIMB 13966)</name>
    <dbReference type="NCBI Taxonomy" id="402881"/>
    <lineage>
        <taxon>Bacteria</taxon>
        <taxon>Pseudomonadati</taxon>
        <taxon>Pseudomonadota</taxon>
        <taxon>Alphaproteobacteria</taxon>
        <taxon>Hyphomicrobiales</taxon>
        <taxon>Parvibaculaceae</taxon>
        <taxon>Parvibaculum</taxon>
    </lineage>
</organism>
<dbReference type="InterPro" id="IPR015995">
    <property type="entry name" value="MlrC_N"/>
</dbReference>
<dbReference type="HOGENOM" id="CLU_028172_1_0_5"/>
<dbReference type="EMBL" id="CP000774">
    <property type="protein sequence ID" value="ABS64620.1"/>
    <property type="molecule type" value="Genomic_DNA"/>
</dbReference>
<dbReference type="KEGG" id="pla:Plav_3013"/>
<dbReference type="Pfam" id="PF07171">
    <property type="entry name" value="MlrC_C"/>
    <property type="match status" value="1"/>
</dbReference>
<dbReference type="GO" id="GO:0006508">
    <property type="term" value="P:proteolysis"/>
    <property type="evidence" value="ECO:0007669"/>
    <property type="project" value="UniProtKB-KW"/>
</dbReference>
<dbReference type="OrthoDB" id="9782658at2"/>
<proteinExistence type="inferred from homology"/>
<dbReference type="GO" id="GO:0008237">
    <property type="term" value="F:metallopeptidase activity"/>
    <property type="evidence" value="ECO:0007669"/>
    <property type="project" value="UniProtKB-KW"/>
</dbReference>
<keyword evidence="1" id="KW-0482">Metalloprotease</keyword>
<comment type="function">
    <text evidence="1">Involved in peptidolytic degradation of cyclic heptapeptide hepatotoxin microcystin (MC).</text>
</comment>
<feature type="domain" description="Microcystin LR degradation protein MlrC N-terminal" evidence="3">
    <location>
        <begin position="13"/>
        <end position="308"/>
    </location>
</feature>
<dbReference type="RefSeq" id="WP_012111941.1">
    <property type="nucleotide sequence ID" value="NC_009719.1"/>
</dbReference>
<evidence type="ECO:0000313" key="5">
    <source>
        <dbReference type="Proteomes" id="UP000006377"/>
    </source>
</evidence>
<reference evidence="4 5" key="1">
    <citation type="journal article" date="2011" name="Stand. Genomic Sci.">
        <title>Complete genome sequence of Parvibaculum lavamentivorans type strain (DS-1(T)).</title>
        <authorList>
            <person name="Schleheck D."/>
            <person name="Weiss M."/>
            <person name="Pitluck S."/>
            <person name="Bruce D."/>
            <person name="Land M.L."/>
            <person name="Han S."/>
            <person name="Saunders E."/>
            <person name="Tapia R."/>
            <person name="Detter C."/>
            <person name="Brettin T."/>
            <person name="Han J."/>
            <person name="Woyke T."/>
            <person name="Goodwin L."/>
            <person name="Pennacchio L."/>
            <person name="Nolan M."/>
            <person name="Cook A.M."/>
            <person name="Kjelleberg S."/>
            <person name="Thomas T."/>
        </authorList>
    </citation>
    <scope>NUCLEOTIDE SEQUENCE [LARGE SCALE GENOMIC DNA]</scope>
    <source>
        <strain evidence="5">DS-1 / DSM 13023 / NCIMB 13966</strain>
    </source>
</reference>
<dbReference type="InterPro" id="IPR009197">
    <property type="entry name" value="MlrC"/>
</dbReference>
<keyword evidence="1" id="KW-0645">Protease</keyword>